<protein>
    <submittedName>
        <fullName evidence="2">Uncharacterized protein</fullName>
    </submittedName>
</protein>
<proteinExistence type="predicted"/>
<dbReference type="EMBL" id="CAJPWZ010000458">
    <property type="protein sequence ID" value="CAG2193000.1"/>
    <property type="molecule type" value="Genomic_DNA"/>
</dbReference>
<comment type="caution">
    <text evidence="2">The sequence shown here is derived from an EMBL/GenBank/DDBJ whole genome shotgun (WGS) entry which is preliminary data.</text>
</comment>
<reference evidence="2" key="1">
    <citation type="submission" date="2021-03" db="EMBL/GenBank/DDBJ databases">
        <authorList>
            <person name="Bekaert M."/>
        </authorList>
    </citation>
    <scope>NUCLEOTIDE SEQUENCE</scope>
</reference>
<evidence type="ECO:0000313" key="3">
    <source>
        <dbReference type="Proteomes" id="UP000683360"/>
    </source>
</evidence>
<organism evidence="2 3">
    <name type="scientific">Mytilus edulis</name>
    <name type="common">Blue mussel</name>
    <dbReference type="NCBI Taxonomy" id="6550"/>
    <lineage>
        <taxon>Eukaryota</taxon>
        <taxon>Metazoa</taxon>
        <taxon>Spiralia</taxon>
        <taxon>Lophotrochozoa</taxon>
        <taxon>Mollusca</taxon>
        <taxon>Bivalvia</taxon>
        <taxon>Autobranchia</taxon>
        <taxon>Pteriomorphia</taxon>
        <taxon>Mytilida</taxon>
        <taxon>Mytiloidea</taxon>
        <taxon>Mytilidae</taxon>
        <taxon>Mytilinae</taxon>
        <taxon>Mytilus</taxon>
    </lineage>
</organism>
<gene>
    <name evidence="2" type="ORF">MEDL_8133</name>
</gene>
<name>A0A8S3Q802_MYTED</name>
<sequence>MFSGANLSSNSVLQNIEDGSDNSANTTSINTKVSMADTNRSSSRSSLDEVLTELIEPDIELPKRKPESGLHSRKPDVVRFSSKPDVVRLSWKPATGLTRKKDIALISKKQPDIVLKSREPDIGLSGRKPAIGVISRKQDVVVIKREPDIGLLGRKPGIGLLGRKPAIGLQSWKPEIGVISRTPDVGLISRKPDVGLLDRRVNNLQNLKQIQTTNDNLNSKAIKLYYNSQLRRLAQGLHIQSMDIPKKNSVQFGSLMENHRNVAALGPKSAKEQQKRDSFQPDQRLTNKKTILLMPGMLNGASGSVSLQHKPHLKPGLTDLKKYPNPRSFAQNVPNSRSFAHNVPMSMSFAQNVPISRSFSQNTQHAMPGNDINHNFPFEKSRVRFQHASNQGTRKISVTSPPEIEKKHVDAGLENTVSTKNLNSKEYTGQPHAVVVNIDTMKNQYKVCASDERFSCNPVGKNVAVSDSTSLCVSKCNERHCPVVKCSCFCVSLTTFVVKNVKVESNKVMPSKQESDIELGQILETAGTGSLKLPKRANFIGMKIKNSRIGSSKLPKRVNFIGMNSKKSRNTFPTASETVNIIGMNYENSRNKFPTPSEIGNTISMNYENSRNKFPTPSETVNIIGMNYENSRSKFPTPSEIGNTIGMNYENSRNKFPTPSETVYTIGMNYENSRNRFLTASETVNTIGRNYENSRNKFPTPSETVYTIGMNYENSRNRYPTASEKVNTIGRNYENSRNKFPMASETVNSIAEKSGTDFLTPSRSANMISMTGSSLSRHEMVLKTRVTCTPTDLFLSINGMADWCNTECNISLYNCPWNVCECQFIL</sequence>
<accession>A0A8S3Q802</accession>
<feature type="region of interest" description="Disordered" evidence="1">
    <location>
        <begin position="16"/>
        <end position="47"/>
    </location>
</feature>
<evidence type="ECO:0000256" key="1">
    <source>
        <dbReference type="SAM" id="MobiDB-lite"/>
    </source>
</evidence>
<evidence type="ECO:0000313" key="2">
    <source>
        <dbReference type="EMBL" id="CAG2193000.1"/>
    </source>
</evidence>
<keyword evidence="3" id="KW-1185">Reference proteome</keyword>
<dbReference type="OrthoDB" id="429145at2759"/>
<dbReference type="Proteomes" id="UP000683360">
    <property type="component" value="Unassembled WGS sequence"/>
</dbReference>
<dbReference type="AlphaFoldDB" id="A0A8S3Q802"/>
<feature type="compositionally biased region" description="Polar residues" evidence="1">
    <location>
        <begin position="21"/>
        <end position="45"/>
    </location>
</feature>